<accession>A0A4U5NA70</accession>
<dbReference type="EMBL" id="AZBU02000004">
    <property type="protein sequence ID" value="TKR79808.1"/>
    <property type="molecule type" value="Genomic_DNA"/>
</dbReference>
<evidence type="ECO:0000256" key="1">
    <source>
        <dbReference type="ARBA" id="ARBA00004141"/>
    </source>
</evidence>
<evidence type="ECO:0000256" key="5">
    <source>
        <dbReference type="SAM" id="Phobius"/>
    </source>
</evidence>
<dbReference type="Pfam" id="PF10292">
    <property type="entry name" value="7TM_GPCR_Srab"/>
    <property type="match status" value="1"/>
</dbReference>
<proteinExistence type="predicted"/>
<evidence type="ECO:0000256" key="4">
    <source>
        <dbReference type="ARBA" id="ARBA00023136"/>
    </source>
</evidence>
<evidence type="ECO:0000313" key="7">
    <source>
        <dbReference type="Proteomes" id="UP000298663"/>
    </source>
</evidence>
<comment type="subcellular location">
    <subcellularLocation>
        <location evidence="1">Membrane</location>
        <topology evidence="1">Multi-pass membrane protein</topology>
    </subcellularLocation>
</comment>
<dbReference type="Proteomes" id="UP000298663">
    <property type="component" value="Unassembled WGS sequence"/>
</dbReference>
<feature type="transmembrane region" description="Helical" evidence="5">
    <location>
        <begin position="6"/>
        <end position="34"/>
    </location>
</feature>
<gene>
    <name evidence="6" type="ORF">L596_013975</name>
</gene>
<evidence type="ECO:0000256" key="2">
    <source>
        <dbReference type="ARBA" id="ARBA00022692"/>
    </source>
</evidence>
<keyword evidence="4 5" id="KW-0472">Membrane</keyword>
<organism evidence="6 7">
    <name type="scientific">Steinernema carpocapsae</name>
    <name type="common">Entomopathogenic nematode</name>
    <dbReference type="NCBI Taxonomy" id="34508"/>
    <lineage>
        <taxon>Eukaryota</taxon>
        <taxon>Metazoa</taxon>
        <taxon>Ecdysozoa</taxon>
        <taxon>Nematoda</taxon>
        <taxon>Chromadorea</taxon>
        <taxon>Rhabditida</taxon>
        <taxon>Tylenchina</taxon>
        <taxon>Panagrolaimomorpha</taxon>
        <taxon>Strongyloidoidea</taxon>
        <taxon>Steinernematidae</taxon>
        <taxon>Steinernema</taxon>
    </lineage>
</organism>
<evidence type="ECO:0000256" key="3">
    <source>
        <dbReference type="ARBA" id="ARBA00022989"/>
    </source>
</evidence>
<dbReference type="InterPro" id="IPR019408">
    <property type="entry name" value="7TM_GPCR_serpentine_rcpt_Srab"/>
</dbReference>
<sequence length="75" mass="8986">MLSIMIILNCVGVTVCLLLYSAPQRLVQVFLILYRLNKRLWKRDLKRNLTFRYQIMENVRTSKQLLIVLLVDFIM</sequence>
<keyword evidence="2 5" id="KW-0812">Transmembrane</keyword>
<keyword evidence="3 5" id="KW-1133">Transmembrane helix</keyword>
<keyword evidence="7" id="KW-1185">Reference proteome</keyword>
<reference evidence="6 7" key="1">
    <citation type="journal article" date="2015" name="Genome Biol.">
        <title>Comparative genomics of Steinernema reveals deeply conserved gene regulatory networks.</title>
        <authorList>
            <person name="Dillman A.R."/>
            <person name="Macchietto M."/>
            <person name="Porter C.F."/>
            <person name="Rogers A."/>
            <person name="Williams B."/>
            <person name="Antoshechkin I."/>
            <person name="Lee M.M."/>
            <person name="Goodwin Z."/>
            <person name="Lu X."/>
            <person name="Lewis E.E."/>
            <person name="Goodrich-Blair H."/>
            <person name="Stock S.P."/>
            <person name="Adams B.J."/>
            <person name="Sternberg P.W."/>
            <person name="Mortazavi A."/>
        </authorList>
    </citation>
    <scope>NUCLEOTIDE SEQUENCE [LARGE SCALE GENOMIC DNA]</scope>
    <source>
        <strain evidence="6 7">ALL</strain>
    </source>
</reference>
<dbReference type="AlphaFoldDB" id="A0A4U5NA70"/>
<evidence type="ECO:0000313" key="6">
    <source>
        <dbReference type="EMBL" id="TKR79808.1"/>
    </source>
</evidence>
<dbReference type="GO" id="GO:0016020">
    <property type="term" value="C:membrane"/>
    <property type="evidence" value="ECO:0007669"/>
    <property type="project" value="UniProtKB-SubCell"/>
</dbReference>
<dbReference type="OrthoDB" id="5834256at2759"/>
<comment type="caution">
    <text evidence="6">The sequence shown here is derived from an EMBL/GenBank/DDBJ whole genome shotgun (WGS) entry which is preliminary data.</text>
</comment>
<protein>
    <submittedName>
        <fullName evidence="6">Uncharacterized protein</fullName>
    </submittedName>
</protein>
<reference evidence="6 7" key="2">
    <citation type="journal article" date="2019" name="G3 (Bethesda)">
        <title>Hybrid Assembly of the Genome of the Entomopathogenic Nematode Steinernema carpocapsae Identifies the X-Chromosome.</title>
        <authorList>
            <person name="Serra L."/>
            <person name="Macchietto M."/>
            <person name="Macias-Munoz A."/>
            <person name="McGill C.J."/>
            <person name="Rodriguez I.M."/>
            <person name="Rodriguez B."/>
            <person name="Murad R."/>
            <person name="Mortazavi A."/>
        </authorList>
    </citation>
    <scope>NUCLEOTIDE SEQUENCE [LARGE SCALE GENOMIC DNA]</scope>
    <source>
        <strain evidence="6 7">ALL</strain>
    </source>
</reference>
<name>A0A4U5NA70_STECR</name>